<evidence type="ECO:0000313" key="3">
    <source>
        <dbReference type="EMBL" id="MCL1047317.1"/>
    </source>
</evidence>
<feature type="signal peptide" evidence="2">
    <location>
        <begin position="1"/>
        <end position="25"/>
    </location>
</feature>
<protein>
    <submittedName>
        <fullName evidence="3">YgdI/YgdR family lipoprotein</fullName>
    </submittedName>
</protein>
<keyword evidence="4" id="KW-1185">Reference proteome</keyword>
<dbReference type="Proteomes" id="UP001202134">
    <property type="component" value="Unassembled WGS sequence"/>
</dbReference>
<dbReference type="PROSITE" id="PS51257">
    <property type="entry name" value="PROKAR_LIPOPROTEIN"/>
    <property type="match status" value="1"/>
</dbReference>
<dbReference type="EMBL" id="JAKIKU010000013">
    <property type="protein sequence ID" value="MCL1047317.1"/>
    <property type="molecule type" value="Genomic_DNA"/>
</dbReference>
<feature type="chain" id="PRO_5045208116" evidence="2">
    <location>
        <begin position="26"/>
        <end position="89"/>
    </location>
</feature>
<keyword evidence="3" id="KW-0449">Lipoprotein</keyword>
<dbReference type="RefSeq" id="WP_248956730.1">
    <property type="nucleotide sequence ID" value="NZ_JAKIKU010000013.1"/>
</dbReference>
<organism evidence="3 4">
    <name type="scientific">Shewanella electrodiphila</name>
    <dbReference type="NCBI Taxonomy" id="934143"/>
    <lineage>
        <taxon>Bacteria</taxon>
        <taxon>Pseudomonadati</taxon>
        <taxon>Pseudomonadota</taxon>
        <taxon>Gammaproteobacteria</taxon>
        <taxon>Alteromonadales</taxon>
        <taxon>Shewanellaceae</taxon>
        <taxon>Shewanella</taxon>
    </lineage>
</organism>
<sequence length="89" mass="9574">MKRIFIASLVLVMLFGISGCSSMTAKNATCDFVQGAHDSAKEREEREARPGATASLSKNKDAQEGVISAILGSIFRSSDDECQLKPYTS</sequence>
<accession>A0ABT0KU02</accession>
<evidence type="ECO:0000256" key="1">
    <source>
        <dbReference type="SAM" id="MobiDB-lite"/>
    </source>
</evidence>
<gene>
    <name evidence="3" type="ORF">L2737_18620</name>
</gene>
<feature type="region of interest" description="Disordered" evidence="1">
    <location>
        <begin position="36"/>
        <end position="60"/>
    </location>
</feature>
<evidence type="ECO:0000313" key="4">
    <source>
        <dbReference type="Proteomes" id="UP001202134"/>
    </source>
</evidence>
<feature type="compositionally biased region" description="Basic and acidic residues" evidence="1">
    <location>
        <begin position="38"/>
        <end position="49"/>
    </location>
</feature>
<comment type="caution">
    <text evidence="3">The sequence shown here is derived from an EMBL/GenBank/DDBJ whole genome shotgun (WGS) entry which is preliminary data.</text>
</comment>
<evidence type="ECO:0000256" key="2">
    <source>
        <dbReference type="SAM" id="SignalP"/>
    </source>
</evidence>
<reference evidence="3 4" key="1">
    <citation type="submission" date="2022-01" db="EMBL/GenBank/DDBJ databases">
        <title>Whole genome-based taxonomy of the Shewanellaceae.</title>
        <authorList>
            <person name="Martin-Rodriguez A.J."/>
        </authorList>
    </citation>
    <scope>NUCLEOTIDE SEQUENCE [LARGE SCALE GENOMIC DNA]</scope>
    <source>
        <strain evidence="3 4">DSM 24955</strain>
    </source>
</reference>
<keyword evidence="2" id="KW-0732">Signal</keyword>
<name>A0ABT0KU02_9GAMM</name>
<proteinExistence type="predicted"/>